<accession>A0AAQ3M873</accession>
<dbReference type="InterPro" id="IPR011993">
    <property type="entry name" value="PH-like_dom_sf"/>
</dbReference>
<protein>
    <submittedName>
        <fullName evidence="6">Bud site selection protein BUD4</fullName>
    </submittedName>
</protein>
<feature type="region of interest" description="Disordered" evidence="4">
    <location>
        <begin position="1527"/>
        <end position="1600"/>
    </location>
</feature>
<feature type="region of interest" description="Disordered" evidence="4">
    <location>
        <begin position="565"/>
        <end position="626"/>
    </location>
</feature>
<evidence type="ECO:0000313" key="6">
    <source>
        <dbReference type="EMBL" id="WPH02748.1"/>
    </source>
</evidence>
<feature type="region of interest" description="Disordered" evidence="4">
    <location>
        <begin position="102"/>
        <end position="146"/>
    </location>
</feature>
<reference evidence="6 7" key="1">
    <citation type="submission" date="2023-11" db="EMBL/GenBank/DDBJ databases">
        <title>An acidophilic fungus is an integral part of prey digestion in a carnivorous sundew plant.</title>
        <authorList>
            <person name="Tsai I.J."/>
        </authorList>
    </citation>
    <scope>NUCLEOTIDE SEQUENCE [LARGE SCALE GENOMIC DNA]</scope>
    <source>
        <strain evidence="6">169a</strain>
    </source>
</reference>
<organism evidence="6 7">
    <name type="scientific">Acrodontium crateriforme</name>
    <dbReference type="NCBI Taxonomy" id="150365"/>
    <lineage>
        <taxon>Eukaryota</taxon>
        <taxon>Fungi</taxon>
        <taxon>Dikarya</taxon>
        <taxon>Ascomycota</taxon>
        <taxon>Pezizomycotina</taxon>
        <taxon>Dothideomycetes</taxon>
        <taxon>Dothideomycetidae</taxon>
        <taxon>Mycosphaerellales</taxon>
        <taxon>Teratosphaeriaceae</taxon>
        <taxon>Acrodontium</taxon>
    </lineage>
</organism>
<dbReference type="CDD" id="cd13278">
    <property type="entry name" value="PH_Bud4"/>
    <property type="match status" value="1"/>
</dbReference>
<feature type="compositionally biased region" description="Polar residues" evidence="4">
    <location>
        <begin position="263"/>
        <end position="276"/>
    </location>
</feature>
<dbReference type="SUPFAM" id="SSF50729">
    <property type="entry name" value="PH domain-like"/>
    <property type="match status" value="1"/>
</dbReference>
<evidence type="ECO:0000259" key="5">
    <source>
        <dbReference type="PROSITE" id="PS50003"/>
    </source>
</evidence>
<dbReference type="GO" id="GO:0051301">
    <property type="term" value="P:cell division"/>
    <property type="evidence" value="ECO:0007669"/>
    <property type="project" value="UniProtKB-KW"/>
</dbReference>
<feature type="region of interest" description="Disordered" evidence="4">
    <location>
        <begin position="1038"/>
        <end position="1064"/>
    </location>
</feature>
<feature type="compositionally biased region" description="Low complexity" evidence="4">
    <location>
        <begin position="51"/>
        <end position="63"/>
    </location>
</feature>
<keyword evidence="2" id="KW-0131">Cell cycle</keyword>
<dbReference type="Gene3D" id="2.30.29.30">
    <property type="entry name" value="Pleckstrin-homology domain (PH domain)/Phosphotyrosine-binding domain (PTB)"/>
    <property type="match status" value="1"/>
</dbReference>
<dbReference type="GO" id="GO:0005525">
    <property type="term" value="F:GTP binding"/>
    <property type="evidence" value="ECO:0007669"/>
    <property type="project" value="TreeGrafter"/>
</dbReference>
<dbReference type="Pfam" id="PF00169">
    <property type="entry name" value="PH"/>
    <property type="match status" value="1"/>
</dbReference>
<dbReference type="InterPro" id="IPR001849">
    <property type="entry name" value="PH_domain"/>
</dbReference>
<feature type="compositionally biased region" description="Polar residues" evidence="4">
    <location>
        <begin position="102"/>
        <end position="112"/>
    </location>
</feature>
<dbReference type="PROSITE" id="PS50003">
    <property type="entry name" value="PH_DOMAIN"/>
    <property type="match status" value="1"/>
</dbReference>
<dbReference type="PANTHER" id="PTHR36100:SF1">
    <property type="entry name" value="BUD SITE SELECTION PROTEIN 4"/>
    <property type="match status" value="1"/>
</dbReference>
<feature type="region of interest" description="Disordered" evidence="4">
    <location>
        <begin position="661"/>
        <end position="701"/>
    </location>
</feature>
<keyword evidence="7" id="KW-1185">Reference proteome</keyword>
<dbReference type="PANTHER" id="PTHR36100">
    <property type="entry name" value="BUD SITE SELECTION PROTEIN 4"/>
    <property type="match status" value="1"/>
</dbReference>
<feature type="compositionally biased region" description="Basic and acidic residues" evidence="4">
    <location>
        <begin position="577"/>
        <end position="590"/>
    </location>
</feature>
<feature type="region of interest" description="Disordered" evidence="4">
    <location>
        <begin position="716"/>
        <end position="738"/>
    </location>
</feature>
<feature type="compositionally biased region" description="Polar residues" evidence="4">
    <location>
        <begin position="69"/>
        <end position="84"/>
    </location>
</feature>
<dbReference type="Proteomes" id="UP001303373">
    <property type="component" value="Chromosome 9"/>
</dbReference>
<evidence type="ECO:0000256" key="1">
    <source>
        <dbReference type="ARBA" id="ARBA00022618"/>
    </source>
</evidence>
<dbReference type="FunFam" id="2.30.29.30:FF:000311">
    <property type="entry name" value="GTP binding protein (Bud4)"/>
    <property type="match status" value="1"/>
</dbReference>
<feature type="region of interest" description="Disordered" evidence="4">
    <location>
        <begin position="392"/>
        <end position="432"/>
    </location>
</feature>
<feature type="compositionally biased region" description="Basic and acidic residues" evidence="4">
    <location>
        <begin position="688"/>
        <end position="701"/>
    </location>
</feature>
<feature type="compositionally biased region" description="Basic and acidic residues" evidence="4">
    <location>
        <begin position="127"/>
        <end position="138"/>
    </location>
</feature>
<feature type="compositionally biased region" description="Acidic residues" evidence="4">
    <location>
        <begin position="565"/>
        <end position="576"/>
    </location>
</feature>
<feature type="compositionally biased region" description="Polar residues" evidence="4">
    <location>
        <begin position="723"/>
        <end position="738"/>
    </location>
</feature>
<evidence type="ECO:0000256" key="3">
    <source>
        <dbReference type="SAM" id="Coils"/>
    </source>
</evidence>
<evidence type="ECO:0000313" key="7">
    <source>
        <dbReference type="Proteomes" id="UP001303373"/>
    </source>
</evidence>
<feature type="coiled-coil region" evidence="3">
    <location>
        <begin position="1224"/>
        <end position="1251"/>
    </location>
</feature>
<feature type="compositionally biased region" description="Polar residues" evidence="4">
    <location>
        <begin position="396"/>
        <end position="409"/>
    </location>
</feature>
<dbReference type="SMART" id="SM00233">
    <property type="entry name" value="PH"/>
    <property type="match status" value="1"/>
</dbReference>
<feature type="compositionally biased region" description="Low complexity" evidence="4">
    <location>
        <begin position="232"/>
        <end position="241"/>
    </location>
</feature>
<feature type="compositionally biased region" description="Polar residues" evidence="4">
    <location>
        <begin position="423"/>
        <end position="432"/>
    </location>
</feature>
<feature type="compositionally biased region" description="Acidic residues" evidence="4">
    <location>
        <begin position="330"/>
        <end position="341"/>
    </location>
</feature>
<feature type="region of interest" description="Disordered" evidence="4">
    <location>
        <begin position="202"/>
        <end position="341"/>
    </location>
</feature>
<evidence type="ECO:0000256" key="2">
    <source>
        <dbReference type="ARBA" id="ARBA00023306"/>
    </source>
</evidence>
<name>A0AAQ3M873_9PEZI</name>
<dbReference type="InterPro" id="IPR052007">
    <property type="entry name" value="Bud4"/>
</dbReference>
<keyword evidence="1" id="KW-0132">Cell division</keyword>
<dbReference type="EMBL" id="CP138588">
    <property type="protein sequence ID" value="WPH02748.1"/>
    <property type="molecule type" value="Genomic_DNA"/>
</dbReference>
<sequence>MTSVRQHHLPLSTLDTRTLDHSLSNRESANVLSWERPQLTMVRQVPPLRISKTPSSSPAKSAAGRPLSEISSTSQRRNSPSWNQATKASLVKMMVSRDSASYNNDIKTTRSPQPDHWTPKSPNMSHSRFDENHGDHSDSPSLSSSLRKASIEKLQQASRVKNSNIFALESSVAYDPERTPIIERPTANRPLSTQMANNSFTKFDYSRKENSSPVRSPVRNGHKRTDSQIDIPMSSYMSPSKSPRKNQAMSGSPSPSPPKSSLARVSQFSGSRQNSVFDPENGTWSEEDRAQTPRAQKSVTFHKEPPVVQEYEQPTPEPSVTTASDRDESWDSTEEYYDDSILDDVNQQQDDSFDADLENADKTPVVLPEDWAHMSPVGARKNLVNNDDDVFARPQLTGSRRSGSALSDGSETRPLPPLPSFMTGHTRTGSGSSITAASERAALMQFKPLSPPKRAPLSKDDILQMTKANGASVFLQDRLQLMTRPEKKDDLKSKASEDTLQGYDVSELVITDLDTGEKTPLQITFDEAALADHSVLDDLPEPESPPRISRESILRNLRHERYAFENDDTSDASELNENDRSYSELAKMHPDQPIPSRESDIDYSDGRPTTAHSQTDSVLVKSEPTDEDELDLSSIPAFAAPGSPSCLGSPDFETSVLHHNIRSQSAEEDEVESRYSESLEPEIESTFLEDHRQPEEVDDGKESLHDAMQLLTVQDYSQEDTPKQTSQTSKPITNGLPTYLSTDDYDFGVSDYMKAPSPVPTEKHLSSTNSWQDIGAVARALQPSVEFSQPDYPLSAEEVDISPPDSPASVVHNAEREVSPLEPELPEIPETAATIKTGGKLKTRPSATPADFEMMAEQRRMVSIEHPVPAIPQKYFGAEVDYEGRDYYSPELDETNECTQEAEVPMEYSPPKDSSRGHGHKKTLTIDLDIPQSNPNDTDGLGLVAAFDRVIEGQKVGSAFPPPSFARFSPTHQQKNPPSTQYGFACAASSSPTAYSLQTQRAGTNLFFRTQKGYLTRQNTKIVVASNRFDGEIAQSKDLRPTSTTGEGIDRSSETATNGTRKASGEQYLKTEPWVGKRKSMRRSSVYRQEPAPPLPGHESALGVVNENRTSSYAEEIGDGFERGRLFVKVVRVKNLDLPLPHNERVDFQLTLDNGLHCVTTASLELGQSAPIGQEFELVVLDDLEFQLTLSTKLTPPTRPSFIPSSSPVKKQHKATGLSRFLTSPKKRAEKERLEREAVEAEERRVLDEAKKHRSINPTAYDLMHDMVNHIDGSFARSYVNLKTHEKDCYGRKLTVDVPCYNEWALEKDMNVVTSVRSKRGTNTGPIRRPPYVIGQMEVQLLYVPKPKGATDEEMPRSMGSAVREMNKAGDVKVEVHEGHLSQQGGDCKHWRRRFFRLQGSKLTAYHEHTHQKRAVINLSKASRLVDDKTTLVADPSSQPGGKSRRKSAFAEEDEGYAYVEEGFRIRFSNGETIDFYAENTPEKDRWMQALSKCIGKKDPGKKKTTWTDLVLARESAGEEATYAARRATQAQEVSKPSTAPALPRGGTQVYDFTKPPPMIPEKAPGRKTGPGGSLAPRPTTPTMGEHRGHRTREANESVM</sequence>
<evidence type="ECO:0000256" key="4">
    <source>
        <dbReference type="SAM" id="MobiDB-lite"/>
    </source>
</evidence>
<feature type="region of interest" description="Disordered" evidence="4">
    <location>
        <begin position="45"/>
        <end position="84"/>
    </location>
</feature>
<keyword evidence="3" id="KW-0175">Coiled coil</keyword>
<gene>
    <name evidence="6" type="ORF">R9X50_00561600</name>
</gene>
<proteinExistence type="predicted"/>
<feature type="region of interest" description="Disordered" evidence="4">
    <location>
        <begin position="793"/>
        <end position="830"/>
    </location>
</feature>
<feature type="region of interest" description="Disordered" evidence="4">
    <location>
        <begin position="1432"/>
        <end position="1451"/>
    </location>
</feature>
<feature type="domain" description="PH" evidence="5">
    <location>
        <begin position="1374"/>
        <end position="1496"/>
    </location>
</feature>
<feature type="region of interest" description="Disordered" evidence="4">
    <location>
        <begin position="1080"/>
        <end position="1102"/>
    </location>
</feature>